<comment type="caution">
    <text evidence="3">The sequence shown here is derived from an EMBL/GenBank/DDBJ whole genome shotgun (WGS) entry which is preliminary data.</text>
</comment>
<evidence type="ECO:0000256" key="1">
    <source>
        <dbReference type="SAM" id="Phobius"/>
    </source>
</evidence>
<dbReference type="RefSeq" id="WP_169095991.1">
    <property type="nucleotide sequence ID" value="NZ_JABBVZ010000003.1"/>
</dbReference>
<evidence type="ECO:0000313" key="4">
    <source>
        <dbReference type="Proteomes" id="UP000533476"/>
    </source>
</evidence>
<accession>A0A7Y0Q133</accession>
<reference evidence="3 4" key="1">
    <citation type="submission" date="2020-04" db="EMBL/GenBank/DDBJ databases">
        <authorList>
            <person name="Zhang R."/>
            <person name="Schippers A."/>
        </authorList>
    </citation>
    <scope>NUCLEOTIDE SEQUENCE [LARGE SCALE GENOMIC DNA]</scope>
    <source>
        <strain evidence="3 4">DSM 109850</strain>
    </source>
</reference>
<feature type="chain" id="PRO_5031173545" description="CopC domain-containing protein" evidence="2">
    <location>
        <begin position="25"/>
        <end position="152"/>
    </location>
</feature>
<feature type="transmembrane region" description="Helical" evidence="1">
    <location>
        <begin position="123"/>
        <end position="142"/>
    </location>
</feature>
<sequence>MKRFLAMMLMAGVAWLAIPSITQAATLPGKLMALPNPPGAPQLDAFVVTLPHSHEVPARAVFTFTGQGHHTQATARFKKLNQYQYRAYWRAANQGTVRVQAYTAGNHLVAAASFPVTKAHTNVVGRVILGVVLVGGSLWLWYRQQKMFRPRN</sequence>
<evidence type="ECO:0000313" key="3">
    <source>
        <dbReference type="EMBL" id="NMP21047.1"/>
    </source>
</evidence>
<organism evidence="3 4">
    <name type="scientific">Sulfobacillus harzensis</name>
    <dbReference type="NCBI Taxonomy" id="2729629"/>
    <lineage>
        <taxon>Bacteria</taxon>
        <taxon>Bacillati</taxon>
        <taxon>Bacillota</taxon>
        <taxon>Clostridia</taxon>
        <taxon>Eubacteriales</taxon>
        <taxon>Clostridiales Family XVII. Incertae Sedis</taxon>
        <taxon>Sulfobacillus</taxon>
    </lineage>
</organism>
<keyword evidence="2" id="KW-0732">Signal</keyword>
<keyword evidence="1" id="KW-1133">Transmembrane helix</keyword>
<dbReference type="AlphaFoldDB" id="A0A7Y0Q133"/>
<keyword evidence="4" id="KW-1185">Reference proteome</keyword>
<name>A0A7Y0Q133_9FIRM</name>
<gene>
    <name evidence="3" type="ORF">HIJ39_01580</name>
</gene>
<protein>
    <recommendedName>
        <fullName evidence="5">CopC domain-containing protein</fullName>
    </recommendedName>
</protein>
<proteinExistence type="predicted"/>
<keyword evidence="1" id="KW-0812">Transmembrane</keyword>
<evidence type="ECO:0008006" key="5">
    <source>
        <dbReference type="Google" id="ProtNLM"/>
    </source>
</evidence>
<dbReference type="Proteomes" id="UP000533476">
    <property type="component" value="Unassembled WGS sequence"/>
</dbReference>
<feature type="signal peptide" evidence="2">
    <location>
        <begin position="1"/>
        <end position="24"/>
    </location>
</feature>
<keyword evidence="1" id="KW-0472">Membrane</keyword>
<dbReference type="EMBL" id="JABBVZ010000003">
    <property type="protein sequence ID" value="NMP21047.1"/>
    <property type="molecule type" value="Genomic_DNA"/>
</dbReference>
<evidence type="ECO:0000256" key="2">
    <source>
        <dbReference type="SAM" id="SignalP"/>
    </source>
</evidence>